<dbReference type="InterPro" id="IPR052782">
    <property type="entry name" value="Oocyte-zygote_transition_reg"/>
</dbReference>
<dbReference type="AlphaFoldDB" id="A0AA36D0Z0"/>
<feature type="compositionally biased region" description="Basic and acidic residues" evidence="1">
    <location>
        <begin position="13"/>
        <end position="24"/>
    </location>
</feature>
<dbReference type="PROSITE" id="PS00383">
    <property type="entry name" value="TYR_PHOSPHATASE_1"/>
    <property type="match status" value="1"/>
</dbReference>
<feature type="non-terminal residue" evidence="4">
    <location>
        <position position="378"/>
    </location>
</feature>
<dbReference type="PRINTS" id="PR00700">
    <property type="entry name" value="PRTYPHPHTASE"/>
</dbReference>
<dbReference type="SMART" id="SM00194">
    <property type="entry name" value="PTPc"/>
    <property type="match status" value="1"/>
</dbReference>
<accession>A0AA36D0Z0</accession>
<feature type="domain" description="Tyrosine-protein phosphatase" evidence="2">
    <location>
        <begin position="81"/>
        <end position="337"/>
    </location>
</feature>
<dbReference type="SMART" id="SM00404">
    <property type="entry name" value="PTPc_motif"/>
    <property type="match status" value="1"/>
</dbReference>
<proteinExistence type="predicted"/>
<dbReference type="Proteomes" id="UP001177023">
    <property type="component" value="Unassembled WGS sequence"/>
</dbReference>
<keyword evidence="5" id="KW-1185">Reference proteome</keyword>
<reference evidence="4" key="1">
    <citation type="submission" date="2023-06" db="EMBL/GenBank/DDBJ databases">
        <authorList>
            <person name="Delattre M."/>
        </authorList>
    </citation>
    <scope>NUCLEOTIDE SEQUENCE</scope>
    <source>
        <strain evidence="4">AF72</strain>
    </source>
</reference>
<dbReference type="Pfam" id="PF00102">
    <property type="entry name" value="Y_phosphatase"/>
    <property type="match status" value="1"/>
</dbReference>
<organism evidence="4 5">
    <name type="scientific">Mesorhabditis spiculigera</name>
    <dbReference type="NCBI Taxonomy" id="96644"/>
    <lineage>
        <taxon>Eukaryota</taxon>
        <taxon>Metazoa</taxon>
        <taxon>Ecdysozoa</taxon>
        <taxon>Nematoda</taxon>
        <taxon>Chromadorea</taxon>
        <taxon>Rhabditida</taxon>
        <taxon>Rhabditina</taxon>
        <taxon>Rhabditomorpha</taxon>
        <taxon>Rhabditoidea</taxon>
        <taxon>Rhabditidae</taxon>
        <taxon>Mesorhabditinae</taxon>
        <taxon>Mesorhabditis</taxon>
    </lineage>
</organism>
<dbReference type="InterPro" id="IPR016130">
    <property type="entry name" value="Tyr_Pase_AS"/>
</dbReference>
<dbReference type="PROSITE" id="PS50056">
    <property type="entry name" value="TYR_PHOSPHATASE_2"/>
    <property type="match status" value="1"/>
</dbReference>
<dbReference type="InterPro" id="IPR000242">
    <property type="entry name" value="PTP_cat"/>
</dbReference>
<evidence type="ECO:0000313" key="5">
    <source>
        <dbReference type="Proteomes" id="UP001177023"/>
    </source>
</evidence>
<evidence type="ECO:0000259" key="3">
    <source>
        <dbReference type="PROSITE" id="PS50056"/>
    </source>
</evidence>
<comment type="caution">
    <text evidence="4">The sequence shown here is derived from an EMBL/GenBank/DDBJ whole genome shotgun (WGS) entry which is preliminary data.</text>
</comment>
<feature type="region of interest" description="Disordered" evidence="1">
    <location>
        <begin position="1"/>
        <end position="48"/>
    </location>
</feature>
<dbReference type="InterPro" id="IPR003595">
    <property type="entry name" value="Tyr_Pase_cat"/>
</dbReference>
<dbReference type="InterPro" id="IPR029021">
    <property type="entry name" value="Prot-tyrosine_phosphatase-like"/>
</dbReference>
<evidence type="ECO:0000259" key="2">
    <source>
        <dbReference type="PROSITE" id="PS50055"/>
    </source>
</evidence>
<gene>
    <name evidence="4" type="ORF">MSPICULIGERA_LOCUS15829</name>
</gene>
<evidence type="ECO:0000256" key="1">
    <source>
        <dbReference type="SAM" id="MobiDB-lite"/>
    </source>
</evidence>
<dbReference type="CDD" id="cd00047">
    <property type="entry name" value="PTPc"/>
    <property type="match status" value="1"/>
</dbReference>
<name>A0AA36D0Z0_9BILA</name>
<dbReference type="PANTHER" id="PTHR46163:SF5">
    <property type="entry name" value="TYROSINE-PROTEIN PHOSPHATASE"/>
    <property type="match status" value="1"/>
</dbReference>
<dbReference type="SUPFAM" id="SSF52799">
    <property type="entry name" value="(Phosphotyrosine protein) phosphatases II"/>
    <property type="match status" value="1"/>
</dbReference>
<dbReference type="EMBL" id="CATQJA010002651">
    <property type="protein sequence ID" value="CAJ0577558.1"/>
    <property type="molecule type" value="Genomic_DNA"/>
</dbReference>
<dbReference type="GO" id="GO:0004725">
    <property type="term" value="F:protein tyrosine phosphatase activity"/>
    <property type="evidence" value="ECO:0007669"/>
    <property type="project" value="InterPro"/>
</dbReference>
<dbReference type="PANTHER" id="PTHR46163">
    <property type="entry name" value="TYROSINE-PROTEIN PHOSPHATASE-RELATED"/>
    <property type="match status" value="1"/>
</dbReference>
<dbReference type="Gene3D" id="3.90.190.10">
    <property type="entry name" value="Protein tyrosine phosphatase superfamily"/>
    <property type="match status" value="1"/>
</dbReference>
<evidence type="ECO:0000313" key="4">
    <source>
        <dbReference type="EMBL" id="CAJ0577558.1"/>
    </source>
</evidence>
<dbReference type="PROSITE" id="PS50055">
    <property type="entry name" value="TYR_PHOSPHATASE_PTP"/>
    <property type="match status" value="1"/>
</dbReference>
<dbReference type="InterPro" id="IPR000387">
    <property type="entry name" value="Tyr_Pase_dom"/>
</dbReference>
<protein>
    <submittedName>
        <fullName evidence="4">Uncharacterized protein</fullName>
    </submittedName>
</protein>
<feature type="domain" description="Tyrosine specific protein phosphatases" evidence="3">
    <location>
        <begin position="257"/>
        <end position="328"/>
    </location>
</feature>
<sequence>MGKKATPRTKGSGGKDKRSADSKDKKPRAKKSSTSTDTLHGGPKTCVTRTRSISNTSVMGENQQLVTDFVKATLDKTPEMLREEFAKHKRAADKDKTVAFLNNQPKNRYKDVPCLDNDRVLLQGGDSDYIHANYVSTPKDQRRFICCQAPIKDTLADHWKMIVQQDVESILMLCNYIEGPIEKCAAYFPTKKEPEMTFGPFTIKLIKLEKLKLPDCETSAKIMASSLEVKQDGVKVKDVKHYHWVDWPDRGVPPIDQAPIRLLNLITTTTKPILVHCSAGVGRTGAVVLVQYALESIEKGQPVQQMDTLMLKVREQRANSVQNDAQYVYVHMLLLNYFQKEGLIVEPELQNKFKDTFTPAYNKFAKAAEVKLSAPAKK</sequence>